<keyword evidence="8" id="KW-1185">Reference proteome</keyword>
<evidence type="ECO:0000259" key="6">
    <source>
        <dbReference type="Pfam" id="PF15628"/>
    </source>
</evidence>
<evidence type="ECO:0000256" key="5">
    <source>
        <dbReference type="SAM" id="MobiDB-lite"/>
    </source>
</evidence>
<dbReference type="GO" id="GO:0019104">
    <property type="term" value="F:DNA N-glycosylase activity"/>
    <property type="evidence" value="ECO:0007669"/>
    <property type="project" value="InterPro"/>
</dbReference>
<comment type="caution">
    <text evidence="7">The sequence shown here is derived from an EMBL/GenBank/DDBJ whole genome shotgun (WGS) entry which is preliminary data.</text>
</comment>
<evidence type="ECO:0000256" key="1">
    <source>
        <dbReference type="ARBA" id="ARBA00001966"/>
    </source>
</evidence>
<reference evidence="7 8" key="1">
    <citation type="submission" date="2013-09" db="EMBL/GenBank/DDBJ databases">
        <title>Corchorus capsularis genome sequencing.</title>
        <authorList>
            <person name="Alam M."/>
            <person name="Haque M.S."/>
            <person name="Islam M.S."/>
            <person name="Emdad E.M."/>
            <person name="Islam M.M."/>
            <person name="Ahmed B."/>
            <person name="Halim A."/>
            <person name="Hossen Q.M.M."/>
            <person name="Hossain M.Z."/>
            <person name="Ahmed R."/>
            <person name="Khan M.M."/>
            <person name="Islam R."/>
            <person name="Rashid M.M."/>
            <person name="Khan S.A."/>
            <person name="Rahman M.S."/>
            <person name="Alam M."/>
        </authorList>
    </citation>
    <scope>NUCLEOTIDE SEQUENCE [LARGE SCALE GENOMIC DNA]</scope>
    <source>
        <strain evidence="8">cv. CVL-1</strain>
        <tissue evidence="7">Whole seedling</tissue>
    </source>
</reference>
<feature type="compositionally biased region" description="Basic and acidic residues" evidence="5">
    <location>
        <begin position="321"/>
        <end position="332"/>
    </location>
</feature>
<feature type="compositionally biased region" description="Basic residues" evidence="5">
    <location>
        <begin position="335"/>
        <end position="344"/>
    </location>
</feature>
<evidence type="ECO:0000256" key="4">
    <source>
        <dbReference type="ARBA" id="ARBA00023014"/>
    </source>
</evidence>
<keyword evidence="2" id="KW-0479">Metal-binding</keyword>
<dbReference type="GO" id="GO:0141166">
    <property type="term" value="P:chromosomal 5-methylcytosine DNA demethylation pathway"/>
    <property type="evidence" value="ECO:0007669"/>
    <property type="project" value="InterPro"/>
</dbReference>
<sequence>MDSVNWNAVRRADPKIVATAIKLRGQHNIIAEKIQEFLNGVVELHKSLDLEWLRNIPPDLAKYPILDSIQKYLWHRLCTLDQKKLYELHYQMITFGKVFCTKRNPNCNTCPMRTERKHFASAFASSRLALPGPSDKMDSAVRQAPTAIFNPLPLASPSEEDDDEIEYDSEGIPIIKLNLENLKTNLCSFNGDYSKALVALNSYAASIPRPKLKNVSRLRTEHQVNGRRVSTGTYFQTNEVFADYETSKLPLNVPRKWIGNLRTKTAYFGTSISAITRGLSMDEIQKCFWNGIVCVRGFERCIKAPRPLGNRFHCKLYKMGPSKEKSTKDKGMPKTGRKGSAKKP</sequence>
<dbReference type="GO" id="GO:0051536">
    <property type="term" value="F:iron-sulfur cluster binding"/>
    <property type="evidence" value="ECO:0007669"/>
    <property type="project" value="UniProtKB-KW"/>
</dbReference>
<proteinExistence type="predicted"/>
<evidence type="ECO:0000313" key="7">
    <source>
        <dbReference type="EMBL" id="OMO91820.1"/>
    </source>
</evidence>
<dbReference type="InterPro" id="IPR028925">
    <property type="entry name" value="RRM_DME"/>
</dbReference>
<evidence type="ECO:0000313" key="8">
    <source>
        <dbReference type="Proteomes" id="UP000188268"/>
    </source>
</evidence>
<evidence type="ECO:0000256" key="3">
    <source>
        <dbReference type="ARBA" id="ARBA00023004"/>
    </source>
</evidence>
<organism evidence="7 8">
    <name type="scientific">Corchorus capsularis</name>
    <name type="common">Jute</name>
    <dbReference type="NCBI Taxonomy" id="210143"/>
    <lineage>
        <taxon>Eukaryota</taxon>
        <taxon>Viridiplantae</taxon>
        <taxon>Streptophyta</taxon>
        <taxon>Embryophyta</taxon>
        <taxon>Tracheophyta</taxon>
        <taxon>Spermatophyta</taxon>
        <taxon>Magnoliopsida</taxon>
        <taxon>eudicotyledons</taxon>
        <taxon>Gunneridae</taxon>
        <taxon>Pentapetalae</taxon>
        <taxon>rosids</taxon>
        <taxon>malvids</taxon>
        <taxon>Malvales</taxon>
        <taxon>Malvaceae</taxon>
        <taxon>Grewioideae</taxon>
        <taxon>Apeibeae</taxon>
        <taxon>Corchorus</taxon>
    </lineage>
</organism>
<dbReference type="Pfam" id="PF15628">
    <property type="entry name" value="RRM_DME"/>
    <property type="match status" value="1"/>
</dbReference>
<dbReference type="OrthoDB" id="5607at2759"/>
<dbReference type="GO" id="GO:0006281">
    <property type="term" value="P:DNA repair"/>
    <property type="evidence" value="ECO:0007669"/>
    <property type="project" value="InterPro"/>
</dbReference>
<dbReference type="PANTHER" id="PTHR46213">
    <property type="entry name" value="TRANSCRIPTIONAL ACTIVATOR DEMETER"/>
    <property type="match status" value="1"/>
</dbReference>
<dbReference type="OMA" id="CPMRTER"/>
<dbReference type="InterPro" id="IPR044811">
    <property type="entry name" value="DME/ROS1"/>
</dbReference>
<dbReference type="GO" id="GO:0046872">
    <property type="term" value="F:metal ion binding"/>
    <property type="evidence" value="ECO:0007669"/>
    <property type="project" value="UniProtKB-KW"/>
</dbReference>
<gene>
    <name evidence="7" type="ORF">CCACVL1_07008</name>
</gene>
<dbReference type="SUPFAM" id="SSF48150">
    <property type="entry name" value="DNA-glycosylase"/>
    <property type="match status" value="1"/>
</dbReference>
<accession>A0A1R3JAJ7</accession>
<dbReference type="EMBL" id="AWWV01008277">
    <property type="protein sequence ID" value="OMO91820.1"/>
    <property type="molecule type" value="Genomic_DNA"/>
</dbReference>
<comment type="cofactor">
    <cofactor evidence="1">
        <name>[4Fe-4S] cluster</name>
        <dbReference type="ChEBI" id="CHEBI:49883"/>
    </cofactor>
</comment>
<keyword evidence="4" id="KW-0411">Iron-sulfur</keyword>
<feature type="region of interest" description="Disordered" evidence="5">
    <location>
        <begin position="321"/>
        <end position="344"/>
    </location>
</feature>
<dbReference type="AlphaFoldDB" id="A0A1R3JAJ7"/>
<dbReference type="InterPro" id="IPR023170">
    <property type="entry name" value="HhH_base_excis_C"/>
</dbReference>
<dbReference type="Gramene" id="OMO91820">
    <property type="protein sequence ID" value="OMO91820"/>
    <property type="gene ID" value="CCACVL1_07008"/>
</dbReference>
<dbReference type="Gene3D" id="1.10.1670.10">
    <property type="entry name" value="Helix-hairpin-Helix base-excision DNA repair enzymes (C-terminal)"/>
    <property type="match status" value="1"/>
</dbReference>
<dbReference type="GO" id="GO:0035514">
    <property type="term" value="F:DNA demethylase activity"/>
    <property type="evidence" value="ECO:0007669"/>
    <property type="project" value="InterPro"/>
</dbReference>
<dbReference type="STRING" id="210143.A0A1R3JAJ7"/>
<protein>
    <submittedName>
        <fullName evidence="7">DNA glycosylase</fullName>
    </submittedName>
</protein>
<feature type="domain" description="Demeter RRM-fold" evidence="6">
    <location>
        <begin position="226"/>
        <end position="314"/>
    </location>
</feature>
<dbReference type="Proteomes" id="UP000188268">
    <property type="component" value="Unassembled WGS sequence"/>
</dbReference>
<dbReference type="InterPro" id="IPR011257">
    <property type="entry name" value="DNA_glycosylase"/>
</dbReference>
<keyword evidence="3" id="KW-0408">Iron</keyword>
<name>A0A1R3JAJ7_COCAP</name>
<evidence type="ECO:0000256" key="2">
    <source>
        <dbReference type="ARBA" id="ARBA00022723"/>
    </source>
</evidence>